<accession>A0A834U9R7</accession>
<comment type="caution">
    <text evidence="2">The sequence shown here is derived from an EMBL/GenBank/DDBJ whole genome shotgun (WGS) entry which is preliminary data.</text>
</comment>
<dbReference type="AlphaFoldDB" id="A0A834U9R7"/>
<dbReference type="Proteomes" id="UP000600918">
    <property type="component" value="Unassembled WGS sequence"/>
</dbReference>
<evidence type="ECO:0000313" key="2">
    <source>
        <dbReference type="EMBL" id="KAF7423800.1"/>
    </source>
</evidence>
<feature type="compositionally biased region" description="Low complexity" evidence="1">
    <location>
        <begin position="969"/>
        <end position="980"/>
    </location>
</feature>
<proteinExistence type="predicted"/>
<evidence type="ECO:0000256" key="1">
    <source>
        <dbReference type="SAM" id="MobiDB-lite"/>
    </source>
</evidence>
<feature type="compositionally biased region" description="Basic and acidic residues" evidence="1">
    <location>
        <begin position="981"/>
        <end position="1000"/>
    </location>
</feature>
<protein>
    <submittedName>
        <fullName evidence="2">Uncharacterized protein</fullName>
    </submittedName>
</protein>
<name>A0A834U9R7_VESPE</name>
<organism evidence="2 3">
    <name type="scientific">Vespula pensylvanica</name>
    <name type="common">Western yellow jacket</name>
    <name type="synonym">Wasp</name>
    <dbReference type="NCBI Taxonomy" id="30213"/>
    <lineage>
        <taxon>Eukaryota</taxon>
        <taxon>Metazoa</taxon>
        <taxon>Ecdysozoa</taxon>
        <taxon>Arthropoda</taxon>
        <taxon>Hexapoda</taxon>
        <taxon>Insecta</taxon>
        <taxon>Pterygota</taxon>
        <taxon>Neoptera</taxon>
        <taxon>Endopterygota</taxon>
        <taxon>Hymenoptera</taxon>
        <taxon>Apocrita</taxon>
        <taxon>Aculeata</taxon>
        <taxon>Vespoidea</taxon>
        <taxon>Vespidae</taxon>
        <taxon>Vespinae</taxon>
        <taxon>Vespula</taxon>
    </lineage>
</organism>
<keyword evidence="3" id="KW-1185">Reference proteome</keyword>
<sequence length="1257" mass="143382">MDISGFVDFPFSIRIDNWRHVWDLEIQFEGQNQARPIPMEEYTFHFQSVRGDRCSNKSPTAGWSGLVNQNTCYPSSRENLSFLEESQSSQRNEKKRFNESLTDFNTDCNNNLDRPSNTGFKLDIISLEDIIFRDEIDSPNRCNLKKIDQSIPGINVGRHLNRSSKLKKNRSKRKWKRQYRNEIPRIIKRDASKMIERDNENFDSHYPANYSSFDVRGFKSTSKIKLSNDCPHCRSPSFSLNIPNTNSQVYKNPEAYLNDRELSYKTNMNSCKNCKNFSYSSIMEKYPESFDWTTYENVDHSSNLEACCCSKKSRVCSRQCTPSKASLFVETGESTLEFSTSWSSNTNLPNVCPCSNESSIIREHSTMNEDVQRDDGPFEKEEHAMTDKCGTRCKSREFELEPCCSRFTAKEKCSSVENATWSQLEKVESKARRPDYDRRENIRWRDVGTSSNVHSDTKRARCYESQMRNTPEEDKNPKCSQRSLFGDFEIGKVWSHIQDSCKNLVQSAITNIGQAIKDMSKSKDTPEDKGNEISDSLLRNSKVFFDKECPESCKLESTIMTATPTKVEPLRVLQREKDVVCRKIGLTEGTTQQKICPVITTREIAVTTEPKEVSPSMMLLMHVKDQCIQTSLPIKRYRSKCTNCCGGLPGCGPGLGQGCEGNCSCVPGKRILLRTSPPEKSKSFFYLVGIQIRDREFYYDKDFCSLSIPEKKLFPRFYVTRHGSRLRGGGSKDSRKTKMPRIRCRRKKNSVLQVESSLRRPKEDPPCRGFHRSLSSLRGQPAWMEEAQESCWESCLRSKNCVGRASVSAECVPSSYNYGTVVPDVPERRWNFRRKQNIMAAGSTSCSRKFRRVTTATPLVPSAISMRVRENVGGVVGNKYRRYYSIWETLGLIFKSSSRRKNTKSDIARKTRTNRPNRRLLNIPVIGNTILRSYCKTKNRSPFFSKSTKGAECIKSYKDKDFSKETSLRENSSSSSSQSFKLEEKEERLRGGGNKCDLEDKHKHHHAMEFTDQSAMENPNDIEMKPLHNNKDDNVSNAMFWENMDEDEYSWTHNPINEDVLRLQEDQECCDGPEHRNEDRRIRGGCGRSYKPIQHWTIFGRRDHSRGSCCSPVRPQVSCRSSPCSPPPCLRPPICTPMRFHNRSSCGRPDPCIDRKGCPCNSCGGSICSDEITRCCRIQQKELPYASANLAKLKAFDLAVDAVVNPVEGCTVVPVAVVVPAVSQEIPEDDSARNAAVAGIRTAEDAAKNRTIPESCF</sequence>
<gene>
    <name evidence="2" type="ORF">H0235_009083</name>
</gene>
<reference evidence="2" key="1">
    <citation type="journal article" date="2020" name="G3 (Bethesda)">
        <title>High-Quality Assemblies for Three Invasive Social Wasps from the &lt;i&gt;Vespula&lt;/i&gt; Genus.</title>
        <authorList>
            <person name="Harrop T.W.R."/>
            <person name="Guhlin J."/>
            <person name="McLaughlin G.M."/>
            <person name="Permina E."/>
            <person name="Stockwell P."/>
            <person name="Gilligan J."/>
            <person name="Le Lec M.F."/>
            <person name="Gruber M.A.M."/>
            <person name="Quinn O."/>
            <person name="Lovegrove M."/>
            <person name="Duncan E.J."/>
            <person name="Remnant E.J."/>
            <person name="Van Eeckhoven J."/>
            <person name="Graham B."/>
            <person name="Knapp R.A."/>
            <person name="Langford K.W."/>
            <person name="Kronenberg Z."/>
            <person name="Press M.O."/>
            <person name="Eacker S.M."/>
            <person name="Wilson-Rankin E.E."/>
            <person name="Purcell J."/>
            <person name="Lester P.J."/>
            <person name="Dearden P.K."/>
        </authorList>
    </citation>
    <scope>NUCLEOTIDE SEQUENCE</scope>
    <source>
        <strain evidence="2">Volc-1</strain>
    </source>
</reference>
<feature type="region of interest" description="Disordered" evidence="1">
    <location>
        <begin position="964"/>
        <end position="1000"/>
    </location>
</feature>
<dbReference type="EMBL" id="JACSDY010000007">
    <property type="protein sequence ID" value="KAF7423800.1"/>
    <property type="molecule type" value="Genomic_DNA"/>
</dbReference>
<evidence type="ECO:0000313" key="3">
    <source>
        <dbReference type="Proteomes" id="UP000600918"/>
    </source>
</evidence>